<organism evidence="1 2">
    <name type="scientific">Candidatus Kaiserbacteria bacterium RIFCSPHIGHO2_02_FULL_49_34</name>
    <dbReference type="NCBI Taxonomy" id="1798491"/>
    <lineage>
        <taxon>Bacteria</taxon>
        <taxon>Candidatus Kaiseribacteriota</taxon>
    </lineage>
</organism>
<reference evidence="1 2" key="1">
    <citation type="journal article" date="2016" name="Nat. Commun.">
        <title>Thousands of microbial genomes shed light on interconnected biogeochemical processes in an aquifer system.</title>
        <authorList>
            <person name="Anantharaman K."/>
            <person name="Brown C.T."/>
            <person name="Hug L.A."/>
            <person name="Sharon I."/>
            <person name="Castelle C.J."/>
            <person name="Probst A.J."/>
            <person name="Thomas B.C."/>
            <person name="Singh A."/>
            <person name="Wilkins M.J."/>
            <person name="Karaoz U."/>
            <person name="Brodie E.L."/>
            <person name="Williams K.H."/>
            <person name="Hubbard S.S."/>
            <person name="Banfield J.F."/>
        </authorList>
    </citation>
    <scope>NUCLEOTIDE SEQUENCE [LARGE SCALE GENOMIC DNA]</scope>
</reference>
<dbReference type="EMBL" id="MFLE01000018">
    <property type="protein sequence ID" value="OGG61369.1"/>
    <property type="molecule type" value="Genomic_DNA"/>
</dbReference>
<evidence type="ECO:0000313" key="1">
    <source>
        <dbReference type="EMBL" id="OGG61369.1"/>
    </source>
</evidence>
<evidence type="ECO:0000313" key="2">
    <source>
        <dbReference type="Proteomes" id="UP000176511"/>
    </source>
</evidence>
<dbReference type="STRING" id="1798491.A3C87_00070"/>
<dbReference type="AlphaFoldDB" id="A0A1F6DIU2"/>
<comment type="caution">
    <text evidence="1">The sequence shown here is derived from an EMBL/GenBank/DDBJ whole genome shotgun (WGS) entry which is preliminary data.</text>
</comment>
<accession>A0A1F6DIU2</accession>
<name>A0A1F6DIU2_9BACT</name>
<sequence>MFKCAHDNFEENIMMPLQSLDLRKPAEVLSFLCGLQELSCHAEIDIESMLCTFAELGYEPCEHAVCADNAALPQWIIADALSSLQKNGFIHPNIHQHVQWCRENNLLAL</sequence>
<dbReference type="Proteomes" id="UP000176511">
    <property type="component" value="Unassembled WGS sequence"/>
</dbReference>
<gene>
    <name evidence="1" type="ORF">A3C87_00070</name>
</gene>
<protein>
    <submittedName>
        <fullName evidence="1">Uncharacterized protein</fullName>
    </submittedName>
</protein>
<proteinExistence type="predicted"/>